<keyword evidence="3" id="KW-1185">Reference proteome</keyword>
<accession>A0ABX9BMD7</accession>
<sequence length="250" mass="27595">MNKFPLITAHTGCMSHPDHSFESLEAALRLGVDIYEDDIRSTRDGVPVLAHDDDIALADGSCGSLSEMTLKELNTARLAPVPTLQDVLEQIRSAGKMMNLDIKTDSALEPVSALIERMGMTEMVFLSGCEFETAVQAGRYAPSIRRLLNVNMQSYGSLSYDEAVFQACANAREAGCFGINVPYQVVQPDLMEAVRRNGLAIYVWTVTEADDMRRLAQLGVDSITTRDPAKLIAVREETDFAKENRDWTIS</sequence>
<dbReference type="Gene3D" id="3.20.20.190">
    <property type="entry name" value="Phosphatidylinositol (PI) phosphodiesterase"/>
    <property type="match status" value="1"/>
</dbReference>
<reference evidence="2 3" key="1">
    <citation type="submission" date="2018-06" db="EMBL/GenBank/DDBJ databases">
        <title>Freshwater and sediment microbial communities from various areas in North America, analyzing microbe dynamics in response to fracking.</title>
        <authorList>
            <person name="Lamendella R."/>
        </authorList>
    </citation>
    <scope>NUCLEOTIDE SEQUENCE [LARGE SCALE GENOMIC DNA]</scope>
    <source>
        <strain evidence="2 3">NG-13</strain>
    </source>
</reference>
<comment type="caution">
    <text evidence="2">The sequence shown here is derived from an EMBL/GenBank/DDBJ whole genome shotgun (WGS) entry which is preliminary data.</text>
</comment>
<dbReference type="CDD" id="cd08556">
    <property type="entry name" value="GDPD"/>
    <property type="match status" value="1"/>
</dbReference>
<evidence type="ECO:0000313" key="3">
    <source>
        <dbReference type="Proteomes" id="UP000248827"/>
    </source>
</evidence>
<evidence type="ECO:0000259" key="1">
    <source>
        <dbReference type="PROSITE" id="PS51704"/>
    </source>
</evidence>
<evidence type="ECO:0000313" key="2">
    <source>
        <dbReference type="EMBL" id="RAI98218.1"/>
    </source>
</evidence>
<dbReference type="PANTHER" id="PTHR46211:SF14">
    <property type="entry name" value="GLYCEROPHOSPHODIESTER PHOSPHODIESTERASE"/>
    <property type="match status" value="1"/>
</dbReference>
<organism evidence="2 3">
    <name type="scientific">Paenibacillus pabuli</name>
    <dbReference type="NCBI Taxonomy" id="1472"/>
    <lineage>
        <taxon>Bacteria</taxon>
        <taxon>Bacillati</taxon>
        <taxon>Bacillota</taxon>
        <taxon>Bacilli</taxon>
        <taxon>Bacillales</taxon>
        <taxon>Paenibacillaceae</taxon>
        <taxon>Paenibacillus</taxon>
    </lineage>
</organism>
<dbReference type="EMBL" id="QLLI01000004">
    <property type="protein sequence ID" value="RAI98218.1"/>
    <property type="molecule type" value="Genomic_DNA"/>
</dbReference>
<dbReference type="Pfam" id="PF03009">
    <property type="entry name" value="GDPD"/>
    <property type="match status" value="1"/>
</dbReference>
<dbReference type="InterPro" id="IPR017946">
    <property type="entry name" value="PLC-like_Pdiesterase_TIM-brl"/>
</dbReference>
<dbReference type="InterPro" id="IPR030395">
    <property type="entry name" value="GP_PDE_dom"/>
</dbReference>
<gene>
    <name evidence="2" type="ORF">DET54_104275</name>
</gene>
<dbReference type="PANTHER" id="PTHR46211">
    <property type="entry name" value="GLYCEROPHOSPHORYL DIESTER PHOSPHODIESTERASE"/>
    <property type="match status" value="1"/>
</dbReference>
<dbReference type="Proteomes" id="UP000248827">
    <property type="component" value="Unassembled WGS sequence"/>
</dbReference>
<feature type="domain" description="GP-PDE" evidence="1">
    <location>
        <begin position="4"/>
        <end position="235"/>
    </location>
</feature>
<dbReference type="PROSITE" id="PS51704">
    <property type="entry name" value="GP_PDE"/>
    <property type="match status" value="1"/>
</dbReference>
<dbReference type="SUPFAM" id="SSF51695">
    <property type="entry name" value="PLC-like phosphodiesterases"/>
    <property type="match status" value="1"/>
</dbReference>
<protein>
    <submittedName>
        <fullName evidence="2">Glycerophosphoryl diester phosphodiesterase</fullName>
    </submittedName>
</protein>
<dbReference type="RefSeq" id="WP_111619670.1">
    <property type="nucleotide sequence ID" value="NZ_QLLI01000004.1"/>
</dbReference>
<proteinExistence type="predicted"/>
<name>A0ABX9BMD7_9BACL</name>